<keyword evidence="2" id="KW-1133">Transmembrane helix</keyword>
<feature type="transmembrane region" description="Helical" evidence="2">
    <location>
        <begin position="6"/>
        <end position="23"/>
    </location>
</feature>
<protein>
    <submittedName>
        <fullName evidence="3">Cell division protein</fullName>
    </submittedName>
</protein>
<dbReference type="Proteomes" id="UP000283254">
    <property type="component" value="Unassembled WGS sequence"/>
</dbReference>
<evidence type="ECO:0000256" key="2">
    <source>
        <dbReference type="SAM" id="Phobius"/>
    </source>
</evidence>
<sequence length="151" mass="15638">MTDFQMSLIAAGGVFVVGVITYNKWQEYKARKSVERAFASDHDDVLMRDGEQAPAVDRHEPVFEADLQENAPVIAKEPVLDADAFVPADVKPEPQLDTPAPAATPAPAPAPAAPAAPVMPTATAPTTTNRAPGASAAQDAVAASLPGTRPG</sequence>
<name>A0A422QDD3_9BURK</name>
<keyword evidence="4" id="KW-1185">Reference proteome</keyword>
<keyword evidence="2" id="KW-0472">Membrane</keyword>
<proteinExistence type="predicted"/>
<feature type="region of interest" description="Disordered" evidence="1">
    <location>
        <begin position="88"/>
        <end position="151"/>
    </location>
</feature>
<keyword evidence="3" id="KW-0131">Cell cycle</keyword>
<feature type="non-terminal residue" evidence="3">
    <location>
        <position position="151"/>
    </location>
</feature>
<feature type="compositionally biased region" description="Pro residues" evidence="1">
    <location>
        <begin position="102"/>
        <end position="114"/>
    </location>
</feature>
<accession>A0A422QDD3</accession>
<reference evidence="3" key="1">
    <citation type="submission" date="2014-10" db="EMBL/GenBank/DDBJ databases">
        <title>Massilia sp. genome.</title>
        <authorList>
            <person name="Xu B."/>
            <person name="Dai L."/>
            <person name="Huang Z."/>
        </authorList>
    </citation>
    <scope>NUCLEOTIDE SEQUENCE [LARGE SCALE GENOMIC DNA]</scope>
    <source>
        <strain evidence="3">CFS-1</strain>
    </source>
</reference>
<dbReference type="AlphaFoldDB" id="A0A422QDD3"/>
<keyword evidence="3" id="KW-0132">Cell division</keyword>
<evidence type="ECO:0000256" key="1">
    <source>
        <dbReference type="SAM" id="MobiDB-lite"/>
    </source>
</evidence>
<organism evidence="3 4">
    <name type="scientific">Massilia aurea</name>
    <dbReference type="NCBI Taxonomy" id="373040"/>
    <lineage>
        <taxon>Bacteria</taxon>
        <taxon>Pseudomonadati</taxon>
        <taxon>Pseudomonadota</taxon>
        <taxon>Betaproteobacteria</taxon>
        <taxon>Burkholderiales</taxon>
        <taxon>Oxalobacteraceae</taxon>
        <taxon>Telluria group</taxon>
        <taxon>Massilia</taxon>
    </lineage>
</organism>
<evidence type="ECO:0000313" key="4">
    <source>
        <dbReference type="Proteomes" id="UP000283254"/>
    </source>
</evidence>
<dbReference type="EMBL" id="JSAB01000461">
    <property type="protein sequence ID" value="RNF27836.1"/>
    <property type="molecule type" value="Genomic_DNA"/>
</dbReference>
<evidence type="ECO:0000313" key="3">
    <source>
        <dbReference type="EMBL" id="RNF27836.1"/>
    </source>
</evidence>
<feature type="compositionally biased region" description="Low complexity" evidence="1">
    <location>
        <begin position="115"/>
        <end position="143"/>
    </location>
</feature>
<keyword evidence="2" id="KW-0812">Transmembrane</keyword>
<comment type="caution">
    <text evidence="3">The sequence shown here is derived from an EMBL/GenBank/DDBJ whole genome shotgun (WGS) entry which is preliminary data.</text>
</comment>
<dbReference type="GO" id="GO:0051301">
    <property type="term" value="P:cell division"/>
    <property type="evidence" value="ECO:0007669"/>
    <property type="project" value="UniProtKB-KW"/>
</dbReference>
<gene>
    <name evidence="3" type="ORF">NM04_26410</name>
</gene>